<evidence type="ECO:0000256" key="3">
    <source>
        <dbReference type="ARBA" id="ARBA00023125"/>
    </source>
</evidence>
<organism evidence="5 6">
    <name type="scientific">Flavobacterium frigidarium</name>
    <dbReference type="NCBI Taxonomy" id="99286"/>
    <lineage>
        <taxon>Bacteria</taxon>
        <taxon>Pseudomonadati</taxon>
        <taxon>Bacteroidota</taxon>
        <taxon>Flavobacteriia</taxon>
        <taxon>Flavobacteriales</taxon>
        <taxon>Flavobacteriaceae</taxon>
        <taxon>Flavobacterium</taxon>
    </lineage>
</organism>
<dbReference type="EMBL" id="JASMRN010000008">
    <property type="protein sequence ID" value="MEZ7515851.1"/>
    <property type="molecule type" value="Genomic_DNA"/>
</dbReference>
<dbReference type="GO" id="GO:0004519">
    <property type="term" value="F:endonuclease activity"/>
    <property type="evidence" value="ECO:0007669"/>
    <property type="project" value="UniProtKB-KW"/>
</dbReference>
<evidence type="ECO:0000313" key="6">
    <source>
        <dbReference type="Proteomes" id="UP001568894"/>
    </source>
</evidence>
<name>A0ABV4KGJ0_9FLAO</name>
<feature type="domain" description="Type I restriction modification DNA specificity" evidence="4">
    <location>
        <begin position="1"/>
        <end position="184"/>
    </location>
</feature>
<keyword evidence="3" id="KW-0238">DNA-binding</keyword>
<evidence type="ECO:0000313" key="5">
    <source>
        <dbReference type="EMBL" id="MEZ7515851.1"/>
    </source>
</evidence>
<dbReference type="SUPFAM" id="SSF116734">
    <property type="entry name" value="DNA methylase specificity domain"/>
    <property type="match status" value="2"/>
</dbReference>
<dbReference type="InterPro" id="IPR052021">
    <property type="entry name" value="Type-I_RS_S_subunit"/>
</dbReference>
<gene>
    <name evidence="5" type="ORF">QO192_11225</name>
</gene>
<sequence>MSNFEFVKLNQVCKKITDGSHYSPIGIDNGYPMLSVKDMLHNGFSYDDCKYVSEEDYNDLLKSDCVPKVNDVLIAKDGSYLKHVFVIKEEIKQGILSSIGILRPDLKKINPEYLKYYLHSNSVKETVAKKYVSGSALPRIILKNFGEIDIIYKPLIEQQKIAKILSDLDAKIEGNNRINSELEAMAKTLYDYWFVQFDFPDANGKPYKSTGGKMVWNQELKREIPEGWEVNNLEQFVELIAGNVSPKDINTNTLYIGLEHIPRRTIVLSEWETAAKINSNKCIFKKHDILFGKIRPYFHKVGIAFIDGITSTDTIVLRPRENSYQGFALQTVFTDDFVETATNSSTGSKMPRANWNILKNYKIATPSKEILNKYQLQFNNIIKKIELSVLENQELASLRDWLLPMLMNGQVSVGDVEEQLGMVAEGNAKYGKNIH</sequence>
<dbReference type="InterPro" id="IPR044946">
    <property type="entry name" value="Restrct_endonuc_typeI_TRD_sf"/>
</dbReference>
<evidence type="ECO:0000259" key="4">
    <source>
        <dbReference type="Pfam" id="PF01420"/>
    </source>
</evidence>
<keyword evidence="2" id="KW-0680">Restriction system</keyword>
<protein>
    <submittedName>
        <fullName evidence="5">Restriction endonuclease subunit S</fullName>
    </submittedName>
</protein>
<evidence type="ECO:0000256" key="1">
    <source>
        <dbReference type="ARBA" id="ARBA00010923"/>
    </source>
</evidence>
<keyword evidence="5" id="KW-0540">Nuclease</keyword>
<evidence type="ECO:0000256" key="2">
    <source>
        <dbReference type="ARBA" id="ARBA00022747"/>
    </source>
</evidence>
<dbReference type="RefSeq" id="WP_371570570.1">
    <property type="nucleotide sequence ID" value="NZ_JASMRN010000008.1"/>
</dbReference>
<dbReference type="Gene3D" id="3.90.220.20">
    <property type="entry name" value="DNA methylase specificity domains"/>
    <property type="match status" value="2"/>
</dbReference>
<accession>A0ABV4KGJ0</accession>
<reference evidence="5 6" key="1">
    <citation type="submission" date="2023-05" db="EMBL/GenBank/DDBJ databases">
        <title>Adaptations of aquatic viruses from atmosphere-close ecosystems of the Central Arctic Ocean.</title>
        <authorList>
            <person name="Rahlff J."/>
            <person name="Holmfeldt K."/>
        </authorList>
    </citation>
    <scope>NUCLEOTIDE SEQUENCE [LARGE SCALE GENOMIC DNA]</scope>
    <source>
        <strain evidence="5 6">Arc14</strain>
    </source>
</reference>
<dbReference type="PANTHER" id="PTHR30408:SF13">
    <property type="entry name" value="TYPE I RESTRICTION ENZYME HINDI SPECIFICITY SUBUNIT"/>
    <property type="match status" value="1"/>
</dbReference>
<feature type="domain" description="Type I restriction modification DNA specificity" evidence="4">
    <location>
        <begin position="225"/>
        <end position="386"/>
    </location>
</feature>
<keyword evidence="5" id="KW-0255">Endonuclease</keyword>
<keyword evidence="6" id="KW-1185">Reference proteome</keyword>
<comment type="similarity">
    <text evidence="1">Belongs to the type-I restriction system S methylase family.</text>
</comment>
<comment type="caution">
    <text evidence="5">The sequence shown here is derived from an EMBL/GenBank/DDBJ whole genome shotgun (WGS) entry which is preliminary data.</text>
</comment>
<dbReference type="PANTHER" id="PTHR30408">
    <property type="entry name" value="TYPE-1 RESTRICTION ENZYME ECOKI SPECIFICITY PROTEIN"/>
    <property type="match status" value="1"/>
</dbReference>
<dbReference type="Proteomes" id="UP001568894">
    <property type="component" value="Unassembled WGS sequence"/>
</dbReference>
<dbReference type="InterPro" id="IPR000055">
    <property type="entry name" value="Restrct_endonuc_typeI_TRD"/>
</dbReference>
<dbReference type="Pfam" id="PF01420">
    <property type="entry name" value="Methylase_S"/>
    <property type="match status" value="2"/>
</dbReference>
<proteinExistence type="inferred from homology"/>
<keyword evidence="5" id="KW-0378">Hydrolase</keyword>